<dbReference type="PANTHER" id="PTHR20842">
    <property type="entry name" value="PROTEASE S51 ALPHA-ASPARTYL DIPEPTIDASE"/>
    <property type="match status" value="1"/>
</dbReference>
<gene>
    <name evidence="5" type="ORF">psyc5s11_33140</name>
</gene>
<evidence type="ECO:0000256" key="4">
    <source>
        <dbReference type="ARBA" id="ARBA00022825"/>
    </source>
</evidence>
<evidence type="ECO:0000313" key="6">
    <source>
        <dbReference type="Proteomes" id="UP000824633"/>
    </source>
</evidence>
<evidence type="ECO:0000313" key="5">
    <source>
        <dbReference type="EMBL" id="BCZ47247.1"/>
    </source>
</evidence>
<dbReference type="EMBL" id="AP024849">
    <property type="protein sequence ID" value="BCZ47247.1"/>
    <property type="molecule type" value="Genomic_DNA"/>
</dbReference>
<keyword evidence="4" id="KW-0720">Serine protease</keyword>
<dbReference type="InterPro" id="IPR029062">
    <property type="entry name" value="Class_I_gatase-like"/>
</dbReference>
<keyword evidence="6" id="KW-1185">Reference proteome</keyword>
<dbReference type="Proteomes" id="UP000824633">
    <property type="component" value="Chromosome"/>
</dbReference>
<protein>
    <submittedName>
        <fullName evidence="5">Peptidase S51</fullName>
    </submittedName>
</protein>
<dbReference type="PANTHER" id="PTHR20842:SF0">
    <property type="entry name" value="ALPHA-ASPARTYL DIPEPTIDASE"/>
    <property type="match status" value="1"/>
</dbReference>
<organism evidence="5 6">
    <name type="scientific">Clostridium gelidum</name>
    <dbReference type="NCBI Taxonomy" id="704125"/>
    <lineage>
        <taxon>Bacteria</taxon>
        <taxon>Bacillati</taxon>
        <taxon>Bacillota</taxon>
        <taxon>Clostridia</taxon>
        <taxon>Eubacteriales</taxon>
        <taxon>Clostridiaceae</taxon>
        <taxon>Clostridium</taxon>
    </lineage>
</organism>
<evidence type="ECO:0000256" key="3">
    <source>
        <dbReference type="ARBA" id="ARBA00022801"/>
    </source>
</evidence>
<reference evidence="6" key="1">
    <citation type="submission" date="2021-07" db="EMBL/GenBank/DDBJ databases">
        <title>Complete genome sequencing of a Clostridium isolate.</title>
        <authorList>
            <person name="Ueki A."/>
            <person name="Tonouchi A."/>
        </authorList>
    </citation>
    <scope>NUCLEOTIDE SEQUENCE [LARGE SCALE GENOMIC DNA]</scope>
    <source>
        <strain evidence="6">C5S11</strain>
    </source>
</reference>
<keyword evidence="2" id="KW-0645">Protease</keyword>
<accession>A0ABN6IZ44</accession>
<dbReference type="CDD" id="cd03129">
    <property type="entry name" value="GAT1_Peptidase_E_like"/>
    <property type="match status" value="1"/>
</dbReference>
<name>A0ABN6IZ44_9CLOT</name>
<evidence type="ECO:0000256" key="1">
    <source>
        <dbReference type="ARBA" id="ARBA00006534"/>
    </source>
</evidence>
<dbReference type="Pfam" id="PF03575">
    <property type="entry name" value="Peptidase_S51"/>
    <property type="match status" value="1"/>
</dbReference>
<dbReference type="RefSeq" id="WP_224033611.1">
    <property type="nucleotide sequence ID" value="NZ_AP024849.1"/>
</dbReference>
<sequence length="212" mass="24222">MAKLILYSDQLIKENRKIDDELLKMLNKKNPSIAYIPSCSDISRKYFKPKVKYYNTLGIENIQYFDLDLEYDELKIKDIFKFDAIHLSGGNTFYFLHLLRKRGLVEQLQSYVNNGGILIGISAGSILMTKTIEIAGYGEDGDENFIGIDDKCALGFVEFEFMPHWNGTEESLDSVRTYARLKNTVVYVCKDGDGIIVYNDSVRVIGNVIKIE</sequence>
<evidence type="ECO:0000256" key="2">
    <source>
        <dbReference type="ARBA" id="ARBA00022670"/>
    </source>
</evidence>
<proteinExistence type="inferred from homology"/>
<dbReference type="Gene3D" id="3.40.50.880">
    <property type="match status" value="1"/>
</dbReference>
<keyword evidence="3" id="KW-0378">Hydrolase</keyword>
<dbReference type="SUPFAM" id="SSF52317">
    <property type="entry name" value="Class I glutamine amidotransferase-like"/>
    <property type="match status" value="1"/>
</dbReference>
<comment type="similarity">
    <text evidence="1">Belongs to the peptidase S51 family.</text>
</comment>
<dbReference type="InterPro" id="IPR005320">
    <property type="entry name" value="Peptidase_S51"/>
</dbReference>